<dbReference type="CDD" id="cd06222">
    <property type="entry name" value="RNase_H_like"/>
    <property type="match status" value="1"/>
</dbReference>
<keyword evidence="3" id="KW-1185">Reference proteome</keyword>
<comment type="caution">
    <text evidence="2">The sequence shown here is derived from an EMBL/GenBank/DDBJ whole genome shotgun (WGS) entry which is preliminary data.</text>
</comment>
<dbReference type="OrthoDB" id="1747175at2759"/>
<protein>
    <recommendedName>
        <fullName evidence="1">RNase H type-1 domain-containing protein</fullName>
    </recommendedName>
</protein>
<proteinExistence type="predicted"/>
<organism evidence="2 3">
    <name type="scientific">Macleaya cordata</name>
    <name type="common">Five-seeded plume-poppy</name>
    <name type="synonym">Bocconia cordata</name>
    <dbReference type="NCBI Taxonomy" id="56857"/>
    <lineage>
        <taxon>Eukaryota</taxon>
        <taxon>Viridiplantae</taxon>
        <taxon>Streptophyta</taxon>
        <taxon>Embryophyta</taxon>
        <taxon>Tracheophyta</taxon>
        <taxon>Spermatophyta</taxon>
        <taxon>Magnoliopsida</taxon>
        <taxon>Ranunculales</taxon>
        <taxon>Papaveraceae</taxon>
        <taxon>Papaveroideae</taxon>
        <taxon>Macleaya</taxon>
    </lineage>
</organism>
<dbReference type="PANTHER" id="PTHR47723">
    <property type="entry name" value="OS05G0353850 PROTEIN"/>
    <property type="match status" value="1"/>
</dbReference>
<sequence>MLLRSVQGMRFHIKDLSLADNGRYKINVDGATSHSVFAAAAVIRNSIGAIIAYQTWFSAQPLSSGLSIEADIRAFFVGFEVVVLLHLSGFQIEGDTSLVVDFINGKDSAIPWQIRPLALDCKYLKVNNNEAIVQHVRADANSVEHSLARSSLSCGVSRLWVSDFPLFVIEAAEADMPQTDVDLSSA</sequence>
<reference evidence="2 3" key="1">
    <citation type="journal article" date="2017" name="Mol. Plant">
        <title>The Genome of Medicinal Plant Macleaya cordata Provides New Insights into Benzylisoquinoline Alkaloids Metabolism.</title>
        <authorList>
            <person name="Liu X."/>
            <person name="Liu Y."/>
            <person name="Huang P."/>
            <person name="Ma Y."/>
            <person name="Qing Z."/>
            <person name="Tang Q."/>
            <person name="Cao H."/>
            <person name="Cheng P."/>
            <person name="Zheng Y."/>
            <person name="Yuan Z."/>
            <person name="Zhou Y."/>
            <person name="Liu J."/>
            <person name="Tang Z."/>
            <person name="Zhuo Y."/>
            <person name="Zhang Y."/>
            <person name="Yu L."/>
            <person name="Huang J."/>
            <person name="Yang P."/>
            <person name="Peng Q."/>
            <person name="Zhang J."/>
            <person name="Jiang W."/>
            <person name="Zhang Z."/>
            <person name="Lin K."/>
            <person name="Ro D.K."/>
            <person name="Chen X."/>
            <person name="Xiong X."/>
            <person name="Shang Y."/>
            <person name="Huang S."/>
            <person name="Zeng J."/>
        </authorList>
    </citation>
    <scope>NUCLEOTIDE SEQUENCE [LARGE SCALE GENOMIC DNA]</scope>
    <source>
        <strain evidence="3">cv. BLH2017</strain>
        <tissue evidence="2">Root</tissue>
    </source>
</reference>
<dbReference type="EMBL" id="MVGT01003481">
    <property type="protein sequence ID" value="OVA03842.1"/>
    <property type="molecule type" value="Genomic_DNA"/>
</dbReference>
<dbReference type="InterPro" id="IPR002156">
    <property type="entry name" value="RNaseH_domain"/>
</dbReference>
<evidence type="ECO:0000313" key="2">
    <source>
        <dbReference type="EMBL" id="OVA03842.1"/>
    </source>
</evidence>
<dbReference type="PANTHER" id="PTHR47723:SF23">
    <property type="entry name" value="REVERSE TRANSCRIPTASE-LIKE PROTEIN"/>
    <property type="match status" value="1"/>
</dbReference>
<evidence type="ECO:0000259" key="1">
    <source>
        <dbReference type="Pfam" id="PF13456"/>
    </source>
</evidence>
<dbReference type="InParanoid" id="A0A200Q046"/>
<dbReference type="GO" id="GO:0004523">
    <property type="term" value="F:RNA-DNA hybrid ribonuclease activity"/>
    <property type="evidence" value="ECO:0007669"/>
    <property type="project" value="InterPro"/>
</dbReference>
<dbReference type="GO" id="GO:0003676">
    <property type="term" value="F:nucleic acid binding"/>
    <property type="evidence" value="ECO:0007669"/>
    <property type="project" value="InterPro"/>
</dbReference>
<dbReference type="Gene3D" id="3.30.420.10">
    <property type="entry name" value="Ribonuclease H-like superfamily/Ribonuclease H"/>
    <property type="match status" value="1"/>
</dbReference>
<dbReference type="InterPro" id="IPR036397">
    <property type="entry name" value="RNaseH_sf"/>
</dbReference>
<name>A0A200Q046_MACCD</name>
<dbReference type="Pfam" id="PF13456">
    <property type="entry name" value="RVT_3"/>
    <property type="match status" value="1"/>
</dbReference>
<gene>
    <name evidence="2" type="ORF">BVC80_8063g4</name>
</gene>
<feature type="domain" description="RNase H type-1" evidence="1">
    <location>
        <begin position="27"/>
        <end position="150"/>
    </location>
</feature>
<dbReference type="InterPro" id="IPR044730">
    <property type="entry name" value="RNase_H-like_dom_plant"/>
</dbReference>
<dbReference type="InterPro" id="IPR053151">
    <property type="entry name" value="RNase_H-like"/>
</dbReference>
<evidence type="ECO:0000313" key="3">
    <source>
        <dbReference type="Proteomes" id="UP000195402"/>
    </source>
</evidence>
<dbReference type="Proteomes" id="UP000195402">
    <property type="component" value="Unassembled WGS sequence"/>
</dbReference>
<accession>A0A200Q046</accession>
<dbReference type="AlphaFoldDB" id="A0A200Q046"/>